<keyword evidence="2" id="KW-1185">Reference proteome</keyword>
<protein>
    <submittedName>
        <fullName evidence="1">Uncharacterized protein</fullName>
    </submittedName>
</protein>
<name>A0A1N7FKE9_9ACTN</name>
<dbReference type="Proteomes" id="UP000186004">
    <property type="component" value="Unassembled WGS sequence"/>
</dbReference>
<accession>A0A1N7FKE9</accession>
<sequence length="101" mass="11564">MGADGRSARLVREYYGSPVFRNSFFPAGAKVAKANHHAGLVAGYLHGRVLTKNQRAIFWRDLGSRMGDQSHRGPASQWRSRDWNDWYTYAAARFRRDHLIA</sequence>
<dbReference type="EMBL" id="FTNF01000039">
    <property type="protein sequence ID" value="SIS00829.1"/>
    <property type="molecule type" value="Genomic_DNA"/>
</dbReference>
<evidence type="ECO:0000313" key="2">
    <source>
        <dbReference type="Proteomes" id="UP000186004"/>
    </source>
</evidence>
<gene>
    <name evidence="1" type="ORF">SAMN05444858_13916</name>
</gene>
<dbReference type="AlphaFoldDB" id="A0A1N7FKE9"/>
<dbReference type="RefSeq" id="WP_076474092.1">
    <property type="nucleotide sequence ID" value="NZ_FTNF01000039.1"/>
</dbReference>
<reference evidence="1 2" key="1">
    <citation type="submission" date="2017-01" db="EMBL/GenBank/DDBJ databases">
        <authorList>
            <person name="Mah S.A."/>
            <person name="Swanson W.J."/>
            <person name="Moy G.W."/>
            <person name="Vacquier V.D."/>
        </authorList>
    </citation>
    <scope>NUCLEOTIDE SEQUENCE [LARGE SCALE GENOMIC DNA]</scope>
    <source>
        <strain evidence="1 2">DSM 45758</strain>
    </source>
</reference>
<evidence type="ECO:0000313" key="1">
    <source>
        <dbReference type="EMBL" id="SIS00829.1"/>
    </source>
</evidence>
<proteinExistence type="predicted"/>
<organism evidence="1 2">
    <name type="scientific">Micromonospora avicenniae</name>
    <dbReference type="NCBI Taxonomy" id="1198245"/>
    <lineage>
        <taxon>Bacteria</taxon>
        <taxon>Bacillati</taxon>
        <taxon>Actinomycetota</taxon>
        <taxon>Actinomycetes</taxon>
        <taxon>Micromonosporales</taxon>
        <taxon>Micromonosporaceae</taxon>
        <taxon>Micromonospora</taxon>
    </lineage>
</organism>